<keyword evidence="2 4" id="KW-0689">Ribosomal protein</keyword>
<feature type="compositionally biased region" description="Polar residues" evidence="5">
    <location>
        <begin position="257"/>
        <end position="270"/>
    </location>
</feature>
<protein>
    <recommendedName>
        <fullName evidence="4">40S ribosomal protein S12</fullName>
    </recommendedName>
</protein>
<keyword evidence="8" id="KW-1185">Reference proteome</keyword>
<feature type="region of interest" description="Disordered" evidence="5">
    <location>
        <begin position="466"/>
        <end position="574"/>
    </location>
</feature>
<keyword evidence="3 4" id="KW-0687">Ribonucleoprotein</keyword>
<feature type="compositionally biased region" description="Basic and acidic residues" evidence="5">
    <location>
        <begin position="240"/>
        <end position="255"/>
    </location>
</feature>
<dbReference type="Proteomes" id="UP000193144">
    <property type="component" value="Unassembled WGS sequence"/>
</dbReference>
<feature type="compositionally biased region" description="Polar residues" evidence="5">
    <location>
        <begin position="343"/>
        <end position="352"/>
    </location>
</feature>
<dbReference type="FunFam" id="3.30.1330.30:FF:000005">
    <property type="entry name" value="40S ribosomal protein S12"/>
    <property type="match status" value="1"/>
</dbReference>
<feature type="compositionally biased region" description="Polar residues" evidence="5">
    <location>
        <begin position="547"/>
        <end position="561"/>
    </location>
</feature>
<dbReference type="AlphaFoldDB" id="A0A1Y1ZQM4"/>
<dbReference type="GO" id="GO:0006412">
    <property type="term" value="P:translation"/>
    <property type="evidence" value="ECO:0007669"/>
    <property type="project" value="InterPro"/>
</dbReference>
<feature type="compositionally biased region" description="Polar residues" evidence="5">
    <location>
        <begin position="36"/>
        <end position="46"/>
    </location>
</feature>
<dbReference type="InterPro" id="IPR029064">
    <property type="entry name" value="Ribosomal_eL30-like_sf"/>
</dbReference>
<feature type="region of interest" description="Disordered" evidence="5">
    <location>
        <begin position="122"/>
        <end position="149"/>
    </location>
</feature>
<evidence type="ECO:0000256" key="5">
    <source>
        <dbReference type="SAM" id="MobiDB-lite"/>
    </source>
</evidence>
<feature type="region of interest" description="Disordered" evidence="5">
    <location>
        <begin position="167"/>
        <end position="431"/>
    </location>
</feature>
<evidence type="ECO:0000256" key="3">
    <source>
        <dbReference type="ARBA" id="ARBA00023274"/>
    </source>
</evidence>
<feature type="compositionally biased region" description="Acidic residues" evidence="5">
    <location>
        <begin position="225"/>
        <end position="235"/>
    </location>
</feature>
<evidence type="ECO:0000256" key="2">
    <source>
        <dbReference type="ARBA" id="ARBA00022980"/>
    </source>
</evidence>
<evidence type="ECO:0000313" key="8">
    <source>
        <dbReference type="Proteomes" id="UP000193144"/>
    </source>
</evidence>
<dbReference type="SUPFAM" id="SSF55315">
    <property type="entry name" value="L30e-like"/>
    <property type="match status" value="1"/>
</dbReference>
<dbReference type="EMBL" id="MCFA01000050">
    <property type="protein sequence ID" value="ORY12552.1"/>
    <property type="molecule type" value="Genomic_DNA"/>
</dbReference>
<evidence type="ECO:0000313" key="7">
    <source>
        <dbReference type="EMBL" id="ORY12552.1"/>
    </source>
</evidence>
<feature type="region of interest" description="Disordered" evidence="5">
    <location>
        <begin position="1"/>
        <end position="90"/>
    </location>
</feature>
<proteinExistence type="inferred from homology"/>
<feature type="domain" description="Ribosomal protein eL8/eL30/eS12/Gadd45" evidence="6">
    <location>
        <begin position="612"/>
        <end position="705"/>
    </location>
</feature>
<dbReference type="GO" id="GO:0022626">
    <property type="term" value="C:cytosolic ribosome"/>
    <property type="evidence" value="ECO:0007669"/>
    <property type="project" value="UniProtKB-ARBA"/>
</dbReference>
<dbReference type="Gene3D" id="3.30.1330.30">
    <property type="match status" value="1"/>
</dbReference>
<feature type="compositionally biased region" description="Polar residues" evidence="5">
    <location>
        <begin position="73"/>
        <end position="84"/>
    </location>
</feature>
<comment type="similarity">
    <text evidence="1 4">Belongs to the eukaryotic ribosomal protein eS12 family.</text>
</comment>
<dbReference type="InterPro" id="IPR000530">
    <property type="entry name" value="Ribosomal_eS12"/>
</dbReference>
<reference evidence="7 8" key="1">
    <citation type="submission" date="2016-07" db="EMBL/GenBank/DDBJ databases">
        <title>Pervasive Adenine N6-methylation of Active Genes in Fungi.</title>
        <authorList>
            <consortium name="DOE Joint Genome Institute"/>
            <person name="Mondo S.J."/>
            <person name="Dannebaum R.O."/>
            <person name="Kuo R.C."/>
            <person name="Labutti K."/>
            <person name="Haridas S."/>
            <person name="Kuo A."/>
            <person name="Salamov A."/>
            <person name="Ahrendt S.R."/>
            <person name="Lipzen A."/>
            <person name="Sullivan W."/>
            <person name="Andreopoulos W.B."/>
            <person name="Clum A."/>
            <person name="Lindquist E."/>
            <person name="Daum C."/>
            <person name="Ramamoorthy G.K."/>
            <person name="Gryganskyi A."/>
            <person name="Culley D."/>
            <person name="Magnuson J.K."/>
            <person name="James T.Y."/>
            <person name="O'Malley M.A."/>
            <person name="Stajich J.E."/>
            <person name="Spatafora J.W."/>
            <person name="Visel A."/>
            <person name="Grigoriev I.V."/>
        </authorList>
    </citation>
    <scope>NUCLEOTIDE SEQUENCE [LARGE SCALE GENOMIC DNA]</scope>
    <source>
        <strain evidence="7 8">CBS 115471</strain>
    </source>
</reference>
<accession>A0A1Y1ZQM4</accession>
<feature type="compositionally biased region" description="Low complexity" evidence="5">
    <location>
        <begin position="355"/>
        <end position="368"/>
    </location>
</feature>
<sequence>MAVESPHQPATLQQLTPPNSSHGGRGSWDYAVPMNNGKTSAASKPSMSEDVPTQPYSPRQPLAVQPNGVTKPPWSNTLDSQGQYENDPGYLAPARVNDLARTPSDFGGNGSDQDSLLEYYKNAAESKNGSRNASQTAVNKKKVPAGATWTQAELDERNWIHRDKLKEIETKELEEAGFLPVGRTSRANSRSQSTTRGGKERRGSEAQEGGLNGDEKRRVVSPIPAEDEDGEDDPTQWDLRTPEEIAAERELREITPPRTNNHIIRPSTSRIPIAKTSPAPVPHSFVERDAPLPRSRKGSSAWAGDAIATNGARVRSGSVSSQVMLDDTEQSSEHLKTPLRGDFTSSEKSPVSGSPPKAKTPGKTGPTGRKVSTQRNTPAKPRNASGTSPIKRPGTSGGSISRPTTAHRPEGDPPWIATMYKPDPRLPPDQQIIPTHAKRMQQEQWEIEGKHGSMYDRDFRLLNTDEFNNRNSQLLDLEPKDDERRDEYDKEWPLPSPTKKPSREPMTIDTGGTKSPTSEQGGYKLTPTIPQSPRVPSRASDRRPTISPKNSNANSKSTRTTRLPEPPAEEKQKKNCCCISDGEEPTSPVDAAPEVEVSADATSKGQMSVLEALKGVLKLALIHDGLARGLREASKALDRRQAHMCVLNEACEEEAYKKLVVALCSEHKIPLIKVPDGKQLGEWAGLCQIDREGNPRKVVNCSCVVVRDWGEESQERSILLNYFQTEQ</sequence>
<evidence type="ECO:0000259" key="6">
    <source>
        <dbReference type="Pfam" id="PF01248"/>
    </source>
</evidence>
<feature type="compositionally biased region" description="Polar residues" evidence="5">
    <location>
        <begin position="510"/>
        <end position="520"/>
    </location>
</feature>
<name>A0A1Y1ZQM4_9PLEO</name>
<dbReference type="InterPro" id="IPR004038">
    <property type="entry name" value="Ribosomal_eL8/eL30/eS12/Gad45"/>
</dbReference>
<dbReference type="PANTHER" id="PTHR11843">
    <property type="entry name" value="40S RIBOSOMAL PROTEIN S12"/>
    <property type="match status" value="1"/>
</dbReference>
<feature type="compositionally biased region" description="Polar residues" evidence="5">
    <location>
        <begin position="125"/>
        <end position="138"/>
    </location>
</feature>
<comment type="caution">
    <text evidence="7">The sequence shown here is derived from an EMBL/GenBank/DDBJ whole genome shotgun (WGS) entry which is preliminary data.</text>
</comment>
<dbReference type="GO" id="GO:0015935">
    <property type="term" value="C:small ribosomal subunit"/>
    <property type="evidence" value="ECO:0007669"/>
    <property type="project" value="UniProtKB-ARBA"/>
</dbReference>
<dbReference type="PRINTS" id="PR00972">
    <property type="entry name" value="RIBSOMALS12E"/>
</dbReference>
<feature type="compositionally biased region" description="Basic and acidic residues" evidence="5">
    <location>
        <begin position="477"/>
        <end position="492"/>
    </location>
</feature>
<gene>
    <name evidence="7" type="ORF">BCR34DRAFT_482434</name>
</gene>
<evidence type="ECO:0000256" key="1">
    <source>
        <dbReference type="ARBA" id="ARBA00005824"/>
    </source>
</evidence>
<dbReference type="GO" id="GO:0003735">
    <property type="term" value="F:structural constituent of ribosome"/>
    <property type="evidence" value="ECO:0007669"/>
    <property type="project" value="InterPro"/>
</dbReference>
<feature type="compositionally biased region" description="Polar residues" evidence="5">
    <location>
        <begin position="185"/>
        <end position="196"/>
    </location>
</feature>
<organism evidence="7 8">
    <name type="scientific">Clohesyomyces aquaticus</name>
    <dbReference type="NCBI Taxonomy" id="1231657"/>
    <lineage>
        <taxon>Eukaryota</taxon>
        <taxon>Fungi</taxon>
        <taxon>Dikarya</taxon>
        <taxon>Ascomycota</taxon>
        <taxon>Pezizomycotina</taxon>
        <taxon>Dothideomycetes</taxon>
        <taxon>Pleosporomycetidae</taxon>
        <taxon>Pleosporales</taxon>
        <taxon>Lindgomycetaceae</taxon>
        <taxon>Clohesyomyces</taxon>
    </lineage>
</organism>
<dbReference type="InterPro" id="IPR047860">
    <property type="entry name" value="Ribosomal_eS12_CS"/>
</dbReference>
<dbReference type="OrthoDB" id="10249311at2759"/>
<feature type="compositionally biased region" description="Polar residues" evidence="5">
    <location>
        <begin position="8"/>
        <end position="22"/>
    </location>
</feature>
<dbReference type="STRING" id="1231657.A0A1Y1ZQM4"/>
<evidence type="ECO:0000256" key="4">
    <source>
        <dbReference type="RuleBase" id="RU000670"/>
    </source>
</evidence>
<dbReference type="PROSITE" id="PS01189">
    <property type="entry name" value="RIBOSOMAL_S12E"/>
    <property type="match status" value="1"/>
</dbReference>
<dbReference type="Pfam" id="PF01248">
    <property type="entry name" value="Ribosomal_L7Ae"/>
    <property type="match status" value="1"/>
</dbReference>